<protein>
    <submittedName>
        <fullName evidence="1">Uncharacterized protein</fullName>
    </submittedName>
</protein>
<evidence type="ECO:0000313" key="1">
    <source>
        <dbReference type="EMBL" id="PJF35826.1"/>
    </source>
</evidence>
<proteinExistence type="predicted"/>
<reference evidence="3 4" key="1">
    <citation type="submission" date="2017-11" db="EMBL/GenBank/DDBJ databases">
        <title>Evolution of Phototrophy in the Chloroflexi Phylum Driven by Horizontal Gene Transfer.</title>
        <authorList>
            <person name="Ward L.M."/>
            <person name="Hemp J."/>
            <person name="Shih P.M."/>
            <person name="Mcglynn S.E."/>
            <person name="Fischer W."/>
        </authorList>
    </citation>
    <scope>NUCLEOTIDE SEQUENCE [LARGE SCALE GENOMIC DNA]</scope>
    <source>
        <strain evidence="2">CP1_1M</strain>
        <strain evidence="1">JP3_13</strain>
    </source>
</reference>
<name>A0A2M8PE51_9CHLR</name>
<evidence type="ECO:0000313" key="2">
    <source>
        <dbReference type="EMBL" id="PJF42733.1"/>
    </source>
</evidence>
<organism evidence="1 4">
    <name type="scientific">Candidatus Thermofonsia Clade 1 bacterium</name>
    <dbReference type="NCBI Taxonomy" id="2364210"/>
    <lineage>
        <taxon>Bacteria</taxon>
        <taxon>Bacillati</taxon>
        <taxon>Chloroflexota</taxon>
        <taxon>Candidatus Thermofontia</taxon>
        <taxon>Candidatus Thermofonsia Clade 1</taxon>
    </lineage>
</organism>
<gene>
    <name evidence="1" type="ORF">CUN49_08625</name>
    <name evidence="2" type="ORF">CUN50_03065</name>
</gene>
<dbReference type="Proteomes" id="UP000228947">
    <property type="component" value="Unassembled WGS sequence"/>
</dbReference>
<dbReference type="EMBL" id="PGTM01000107">
    <property type="protein sequence ID" value="PJF35826.1"/>
    <property type="molecule type" value="Genomic_DNA"/>
</dbReference>
<sequence>MPLRFGKARFKIALVSSGLLRIMVERRQARLKTCQEARPLRRGRLWRFTMRTADQAAQRLKQAIHP</sequence>
<dbReference type="Proteomes" id="UP000229681">
    <property type="component" value="Unassembled WGS sequence"/>
</dbReference>
<evidence type="ECO:0000313" key="3">
    <source>
        <dbReference type="Proteomes" id="UP000228947"/>
    </source>
</evidence>
<dbReference type="AlphaFoldDB" id="A0A2M8PE51"/>
<evidence type="ECO:0000313" key="4">
    <source>
        <dbReference type="Proteomes" id="UP000229681"/>
    </source>
</evidence>
<comment type="caution">
    <text evidence="1">The sequence shown here is derived from an EMBL/GenBank/DDBJ whole genome shotgun (WGS) entry which is preliminary data.</text>
</comment>
<dbReference type="EMBL" id="PGTL01000010">
    <property type="protein sequence ID" value="PJF42733.1"/>
    <property type="molecule type" value="Genomic_DNA"/>
</dbReference>
<accession>A0A2M8PE51</accession>
<accession>A0A2M8PYX6</accession>